<reference evidence="3" key="1">
    <citation type="submission" date="2015-12" db="EMBL/GenBank/DDBJ databases">
        <title>Update maize B73 reference genome by single molecule sequencing technologies.</title>
        <authorList>
            <consortium name="Maize Genome Sequencing Project"/>
            <person name="Ware D."/>
        </authorList>
    </citation>
    <scope>NUCLEOTIDE SEQUENCE [LARGE SCALE GENOMIC DNA]</scope>
    <source>
        <strain evidence="3">cv. B73</strain>
    </source>
</reference>
<feature type="compositionally biased region" description="Acidic residues" evidence="1">
    <location>
        <begin position="44"/>
        <end position="57"/>
    </location>
</feature>
<feature type="compositionally biased region" description="Polar residues" evidence="1">
    <location>
        <begin position="69"/>
        <end position="79"/>
    </location>
</feature>
<evidence type="ECO:0000256" key="1">
    <source>
        <dbReference type="SAM" id="MobiDB-lite"/>
    </source>
</evidence>
<sequence length="79" mass="8949">MESSKRQHMVEVEQMRRDLQKDLDAKWREILEKAHAEIARLSNEDGDEDDVDEDGDVGDGKRLEDGGDEQTNSAMDAST</sequence>
<dbReference type="Proteomes" id="UP000007305">
    <property type="component" value="Chromosome 3"/>
</dbReference>
<reference evidence="2" key="2">
    <citation type="submission" date="2019-07" db="EMBL/GenBank/DDBJ databases">
        <authorList>
            <person name="Seetharam A."/>
            <person name="Woodhouse M."/>
            <person name="Cannon E."/>
        </authorList>
    </citation>
    <scope>NUCLEOTIDE SEQUENCE [LARGE SCALE GENOMIC DNA]</scope>
    <source>
        <strain evidence="2">cv. B73</strain>
    </source>
</reference>
<dbReference type="InParanoid" id="A0A804NE84"/>
<accession>A0A804NE84</accession>
<evidence type="ECO:0000313" key="2">
    <source>
        <dbReference type="EnsemblPlants" id="Zm00001eb154720_P001"/>
    </source>
</evidence>
<keyword evidence="3" id="KW-1185">Reference proteome</keyword>
<protein>
    <submittedName>
        <fullName evidence="2">Uncharacterized protein</fullName>
    </submittedName>
</protein>
<organism evidence="2 3">
    <name type="scientific">Zea mays</name>
    <name type="common">Maize</name>
    <dbReference type="NCBI Taxonomy" id="4577"/>
    <lineage>
        <taxon>Eukaryota</taxon>
        <taxon>Viridiplantae</taxon>
        <taxon>Streptophyta</taxon>
        <taxon>Embryophyta</taxon>
        <taxon>Tracheophyta</taxon>
        <taxon>Spermatophyta</taxon>
        <taxon>Magnoliopsida</taxon>
        <taxon>Liliopsida</taxon>
        <taxon>Poales</taxon>
        <taxon>Poaceae</taxon>
        <taxon>PACMAD clade</taxon>
        <taxon>Panicoideae</taxon>
        <taxon>Andropogonodae</taxon>
        <taxon>Andropogoneae</taxon>
        <taxon>Tripsacinae</taxon>
        <taxon>Zea</taxon>
    </lineage>
</organism>
<dbReference type="AlphaFoldDB" id="A0A804NE84"/>
<proteinExistence type="predicted"/>
<dbReference type="EnsemblPlants" id="Zm00001eb154720_T001">
    <property type="protein sequence ID" value="Zm00001eb154720_P001"/>
    <property type="gene ID" value="Zm00001eb154720"/>
</dbReference>
<feature type="region of interest" description="Disordered" evidence="1">
    <location>
        <begin position="39"/>
        <end position="79"/>
    </location>
</feature>
<dbReference type="Gramene" id="Zm00001eb154720_T001">
    <property type="protein sequence ID" value="Zm00001eb154720_P001"/>
    <property type="gene ID" value="Zm00001eb154720"/>
</dbReference>
<name>A0A804NE84_MAIZE</name>
<evidence type="ECO:0000313" key="3">
    <source>
        <dbReference type="Proteomes" id="UP000007305"/>
    </source>
</evidence>
<reference evidence="2" key="3">
    <citation type="submission" date="2021-05" db="UniProtKB">
        <authorList>
            <consortium name="EnsemblPlants"/>
        </authorList>
    </citation>
    <scope>IDENTIFICATION</scope>
    <source>
        <strain evidence="2">cv. B73</strain>
    </source>
</reference>